<evidence type="ECO:0000313" key="2">
    <source>
        <dbReference type="Proteomes" id="UP000198701"/>
    </source>
</evidence>
<dbReference type="Proteomes" id="UP000198701">
    <property type="component" value="Unassembled WGS sequence"/>
</dbReference>
<gene>
    <name evidence="1" type="ORF">SAMN05216282_10610</name>
</gene>
<accession>A0A1G9BS77</accession>
<evidence type="ECO:0000313" key="1">
    <source>
        <dbReference type="EMBL" id="SDK42348.1"/>
    </source>
</evidence>
<proteinExistence type="predicted"/>
<dbReference type="AlphaFoldDB" id="A0A1G9BS77"/>
<dbReference type="EMBL" id="FNFU01000006">
    <property type="protein sequence ID" value="SDK42348.1"/>
    <property type="molecule type" value="Genomic_DNA"/>
</dbReference>
<keyword evidence="2" id="KW-1185">Reference proteome</keyword>
<protein>
    <submittedName>
        <fullName evidence="1">Uncharacterized protein</fullName>
    </submittedName>
</protein>
<name>A0A1G9BS77_9MICO</name>
<reference evidence="1 2" key="1">
    <citation type="submission" date="2016-10" db="EMBL/GenBank/DDBJ databases">
        <authorList>
            <person name="de Groot N.N."/>
        </authorList>
    </citation>
    <scope>NUCLEOTIDE SEQUENCE [LARGE SCALE GENOMIC DNA]</scope>
    <source>
        <strain evidence="1 2">CGMCC 1.5382</strain>
    </source>
</reference>
<organism evidence="1 2">
    <name type="scientific">Cryobacterium psychrotolerans</name>
    <dbReference type="NCBI Taxonomy" id="386301"/>
    <lineage>
        <taxon>Bacteria</taxon>
        <taxon>Bacillati</taxon>
        <taxon>Actinomycetota</taxon>
        <taxon>Actinomycetes</taxon>
        <taxon>Micrococcales</taxon>
        <taxon>Microbacteriaceae</taxon>
        <taxon>Cryobacterium</taxon>
    </lineage>
</organism>
<sequence length="116" mass="13352">MRTDEREVRTPDDVQLTQISDGEWRVSDRRVPWDSPFSLIGFISLNADQHEVLEFGDPMRTFFVGSMAEAESIFAPPAGDFVKRQPTREPRSLDERLERVLPQWARGQLALLHSRG</sequence>
<dbReference type="OrthoDB" id="5120633at2"/>
<dbReference type="RefSeq" id="WP_092322789.1">
    <property type="nucleotide sequence ID" value="NZ_FNFU01000006.1"/>
</dbReference>